<dbReference type="PANTHER" id="PTHR36964">
    <property type="entry name" value="PROTEIN-METHIONINE-SULFOXIDE REDUCTASE HEME-BINDING SUBUNIT MSRQ"/>
    <property type="match status" value="1"/>
</dbReference>
<dbReference type="GO" id="GO:0005886">
    <property type="term" value="C:plasma membrane"/>
    <property type="evidence" value="ECO:0007669"/>
    <property type="project" value="UniProtKB-SubCell"/>
</dbReference>
<dbReference type="Proteomes" id="UP000471381">
    <property type="component" value="Unassembled WGS sequence"/>
</dbReference>
<keyword evidence="7 8" id="KW-0472">Membrane</keyword>
<feature type="transmembrane region" description="Helical" evidence="8">
    <location>
        <begin position="185"/>
        <end position="204"/>
    </location>
</feature>
<gene>
    <name evidence="8" type="primary">msrQ</name>
    <name evidence="10" type="ORF">GTQ48_14105</name>
</gene>
<feature type="transmembrane region" description="Helical" evidence="8">
    <location>
        <begin position="21"/>
        <end position="38"/>
    </location>
</feature>
<evidence type="ECO:0000256" key="8">
    <source>
        <dbReference type="HAMAP-Rule" id="MF_01207"/>
    </source>
</evidence>
<sequence>MAPRKAPLRLSPWLRRSIKSVIHVVALGYLVWLFYAGITDTLGPDPVDTLLNETGIWAIHLLFITLLLSPLAKQMRSPAPIQFRRMLGVYVFVYALAHLSTYILFELQLDMALVLSELISRPYIVVGMVALLLLLALTATSFKVLQRKMGKRWQQLHNAIYLILPLTLLHFSWSQKTFWQEPIWYWLAGIIVLAPRAKQWLITYKKKRSRKQAKKSAAKANSPQYP</sequence>
<name>A0A6N9TH56_9ALTE</name>
<keyword evidence="6 8" id="KW-0408">Iron</keyword>
<keyword evidence="11" id="KW-1185">Reference proteome</keyword>
<keyword evidence="8" id="KW-0249">Electron transport</keyword>
<dbReference type="InterPro" id="IPR013130">
    <property type="entry name" value="Fe3_Rdtase_TM_dom"/>
</dbReference>
<dbReference type="AlphaFoldDB" id="A0A6N9TH56"/>
<dbReference type="EMBL" id="JAAAWO010000011">
    <property type="protein sequence ID" value="NDW16643.1"/>
    <property type="molecule type" value="Genomic_DNA"/>
</dbReference>
<evidence type="ECO:0000256" key="5">
    <source>
        <dbReference type="ARBA" id="ARBA00022989"/>
    </source>
</evidence>
<dbReference type="GO" id="GO:0020037">
    <property type="term" value="F:heme binding"/>
    <property type="evidence" value="ECO:0007669"/>
    <property type="project" value="UniProtKB-UniRule"/>
</dbReference>
<evidence type="ECO:0000259" key="9">
    <source>
        <dbReference type="Pfam" id="PF01794"/>
    </source>
</evidence>
<feature type="transmembrane region" description="Helical" evidence="8">
    <location>
        <begin position="83"/>
        <end position="103"/>
    </location>
</feature>
<dbReference type="GO" id="GO:0046872">
    <property type="term" value="F:metal ion binding"/>
    <property type="evidence" value="ECO:0007669"/>
    <property type="project" value="UniProtKB-KW"/>
</dbReference>
<dbReference type="HAMAP" id="MF_01207">
    <property type="entry name" value="MsrQ"/>
    <property type="match status" value="1"/>
</dbReference>
<keyword evidence="5 8" id="KW-1133">Transmembrane helix</keyword>
<evidence type="ECO:0000313" key="11">
    <source>
        <dbReference type="Proteomes" id="UP000471381"/>
    </source>
</evidence>
<dbReference type="InterPro" id="IPR022837">
    <property type="entry name" value="MsrQ-like"/>
</dbReference>
<reference evidence="10 11" key="1">
    <citation type="submission" date="2020-01" db="EMBL/GenBank/DDBJ databases">
        <title>Genomes of bacteria type strains.</title>
        <authorList>
            <person name="Chen J."/>
            <person name="Zhu S."/>
            <person name="Yang J."/>
        </authorList>
    </citation>
    <scope>NUCLEOTIDE SEQUENCE [LARGE SCALE GENOMIC DNA]</scope>
    <source>
        <strain evidence="10 11">LMG 24078</strain>
    </source>
</reference>
<accession>A0A6N9TH56</accession>
<evidence type="ECO:0000313" key="10">
    <source>
        <dbReference type="EMBL" id="NDW16643.1"/>
    </source>
</evidence>
<feature type="transmembrane region" description="Helical" evidence="8">
    <location>
        <begin position="123"/>
        <end position="144"/>
    </location>
</feature>
<dbReference type="GO" id="GO:0030091">
    <property type="term" value="P:protein repair"/>
    <property type="evidence" value="ECO:0007669"/>
    <property type="project" value="UniProtKB-UniRule"/>
</dbReference>
<dbReference type="GO" id="GO:0009055">
    <property type="term" value="F:electron transfer activity"/>
    <property type="evidence" value="ECO:0007669"/>
    <property type="project" value="UniProtKB-UniRule"/>
</dbReference>
<dbReference type="GO" id="GO:0010181">
    <property type="term" value="F:FMN binding"/>
    <property type="evidence" value="ECO:0007669"/>
    <property type="project" value="UniProtKB-UniRule"/>
</dbReference>
<dbReference type="Pfam" id="PF01794">
    <property type="entry name" value="Ferric_reduct"/>
    <property type="match status" value="1"/>
</dbReference>
<protein>
    <recommendedName>
        <fullName evidence="8">Protein-methionine-sulfoxide reductase heme-binding subunit MsrQ</fullName>
    </recommendedName>
    <alternativeName>
        <fullName evidence="8">Flavocytochrome MsrQ</fullName>
    </alternativeName>
</protein>
<comment type="subunit">
    <text evidence="8">Heterodimer of a catalytic subunit (MsrP) and a heme-binding subunit (MsrQ).</text>
</comment>
<comment type="cofactor">
    <cofactor evidence="8">
        <name>FMN</name>
        <dbReference type="ChEBI" id="CHEBI:58210"/>
    </cofactor>
    <text evidence="8">Binds 1 FMN per subunit.</text>
</comment>
<evidence type="ECO:0000256" key="7">
    <source>
        <dbReference type="ARBA" id="ARBA00023136"/>
    </source>
</evidence>
<comment type="cofactor">
    <cofactor evidence="8">
        <name>heme b</name>
        <dbReference type="ChEBI" id="CHEBI:60344"/>
    </cofactor>
    <text evidence="8">Binds 1 heme b (iron(II)-protoporphyrin IX) group per subunit.</text>
</comment>
<keyword evidence="8" id="KW-0285">Flavoprotein</keyword>
<feature type="transmembrane region" description="Helical" evidence="8">
    <location>
        <begin position="50"/>
        <end position="71"/>
    </location>
</feature>
<evidence type="ECO:0000256" key="1">
    <source>
        <dbReference type="ARBA" id="ARBA00004141"/>
    </source>
</evidence>
<proteinExistence type="inferred from homology"/>
<dbReference type="GO" id="GO:0016679">
    <property type="term" value="F:oxidoreductase activity, acting on diphenols and related substances as donors"/>
    <property type="evidence" value="ECO:0007669"/>
    <property type="project" value="TreeGrafter"/>
</dbReference>
<comment type="caution">
    <text evidence="10">The sequence shown here is derived from an EMBL/GenBank/DDBJ whole genome shotgun (WGS) entry which is preliminary data.</text>
</comment>
<evidence type="ECO:0000256" key="4">
    <source>
        <dbReference type="ARBA" id="ARBA00022692"/>
    </source>
</evidence>
<evidence type="ECO:0000256" key="3">
    <source>
        <dbReference type="ARBA" id="ARBA00022617"/>
    </source>
</evidence>
<dbReference type="RefSeq" id="WP_163107240.1">
    <property type="nucleotide sequence ID" value="NZ_JAAAWO010000011.1"/>
</dbReference>
<feature type="transmembrane region" description="Helical" evidence="8">
    <location>
        <begin position="156"/>
        <end position="173"/>
    </location>
</feature>
<evidence type="ECO:0000256" key="6">
    <source>
        <dbReference type="ARBA" id="ARBA00023004"/>
    </source>
</evidence>
<keyword evidence="4 8" id="KW-0812">Transmembrane</keyword>
<keyword evidence="8" id="KW-0479">Metal-binding</keyword>
<comment type="subcellular location">
    <subcellularLocation>
        <location evidence="8">Cell membrane</location>
        <topology evidence="8">Multi-pass membrane protein</topology>
    </subcellularLocation>
    <subcellularLocation>
        <location evidence="1">Membrane</location>
        <topology evidence="1">Multi-pass membrane protein</topology>
    </subcellularLocation>
</comment>
<keyword evidence="8" id="KW-1003">Cell membrane</keyword>
<evidence type="ECO:0000256" key="2">
    <source>
        <dbReference type="ARBA" id="ARBA00022448"/>
    </source>
</evidence>
<dbReference type="PANTHER" id="PTHR36964:SF1">
    <property type="entry name" value="PROTEIN-METHIONINE-SULFOXIDE REDUCTASE HEME-BINDING SUBUNIT MSRQ"/>
    <property type="match status" value="1"/>
</dbReference>
<comment type="similarity">
    <text evidence="8">Belongs to the MsrQ family.</text>
</comment>
<organism evidence="10 11">
    <name type="scientific">Alteromonas genovensis</name>
    <dbReference type="NCBI Taxonomy" id="471225"/>
    <lineage>
        <taxon>Bacteria</taxon>
        <taxon>Pseudomonadati</taxon>
        <taxon>Pseudomonadota</taxon>
        <taxon>Gammaproteobacteria</taxon>
        <taxon>Alteromonadales</taxon>
        <taxon>Alteromonadaceae</taxon>
        <taxon>Alteromonas/Salinimonas group</taxon>
        <taxon>Alteromonas</taxon>
    </lineage>
</organism>
<keyword evidence="2 8" id="KW-0813">Transport</keyword>
<comment type="function">
    <text evidence="8">Part of the MsrPQ system that repairs oxidized periplasmic proteins containing methionine sulfoxide residues (Met-O), using respiratory chain electrons. Thus protects these proteins from oxidative-stress damage caused by reactive species of oxygen and chlorine generated by the host defense mechanisms. MsrPQ is essential for the maintenance of envelope integrity under bleach stress, rescuing a wide series of structurally unrelated periplasmic proteins from methionine oxidation. MsrQ provides electrons for reduction to the reductase catalytic subunit MsrP, using the quinone pool of the respiratory chain.</text>
</comment>
<feature type="domain" description="Ferric oxidoreductase" evidence="9">
    <location>
        <begin position="54"/>
        <end position="166"/>
    </location>
</feature>
<keyword evidence="3 8" id="KW-0349">Heme</keyword>
<keyword evidence="8" id="KW-0288">FMN</keyword>